<dbReference type="PANTHER" id="PTHR11705:SF143">
    <property type="entry name" value="SLL0236 PROTEIN"/>
    <property type="match status" value="1"/>
</dbReference>
<comment type="cofactor">
    <cofactor evidence="1">
        <name>Zn(2+)</name>
        <dbReference type="ChEBI" id="CHEBI:29105"/>
    </cofactor>
</comment>
<dbReference type="EMBL" id="WOGU01000003">
    <property type="protein sequence ID" value="MUN62409.1"/>
    <property type="molecule type" value="Genomic_DNA"/>
</dbReference>
<dbReference type="CDD" id="cd06228">
    <property type="entry name" value="M14-like"/>
    <property type="match status" value="1"/>
</dbReference>
<evidence type="ECO:0000259" key="9">
    <source>
        <dbReference type="PROSITE" id="PS52035"/>
    </source>
</evidence>
<comment type="caution">
    <text evidence="7">Lacks conserved residue(s) required for the propagation of feature annotation.</text>
</comment>
<feature type="domain" description="Peptidase M14" evidence="9">
    <location>
        <begin position="2"/>
        <end position="353"/>
    </location>
</feature>
<gene>
    <name evidence="10" type="ORF">GMA12_04505</name>
</gene>
<feature type="compositionally biased region" description="Basic and acidic residues" evidence="8">
    <location>
        <begin position="359"/>
        <end position="391"/>
    </location>
</feature>
<evidence type="ECO:0000313" key="10">
    <source>
        <dbReference type="EMBL" id="MUN62409.1"/>
    </source>
</evidence>
<evidence type="ECO:0000256" key="1">
    <source>
        <dbReference type="ARBA" id="ARBA00001947"/>
    </source>
</evidence>
<dbReference type="PANTHER" id="PTHR11705">
    <property type="entry name" value="PROTEASE FAMILY M14 CARBOXYPEPTIDASE A,B"/>
    <property type="match status" value="1"/>
</dbReference>
<dbReference type="GO" id="GO:0006508">
    <property type="term" value="P:proteolysis"/>
    <property type="evidence" value="ECO:0007669"/>
    <property type="project" value="UniProtKB-KW"/>
</dbReference>
<reference evidence="10 11" key="1">
    <citation type="submission" date="2019-12" db="EMBL/GenBank/DDBJ databases">
        <authorList>
            <person name="Shi Y."/>
        </authorList>
    </citation>
    <scope>NUCLEOTIDE SEQUENCE [LARGE SCALE GENOMIC DNA]</scope>
    <source>
        <strain evidence="10 11">JCM 17929</strain>
    </source>
</reference>
<dbReference type="Pfam" id="PF00246">
    <property type="entry name" value="Peptidase_M14"/>
    <property type="match status" value="1"/>
</dbReference>
<keyword evidence="3" id="KW-0645">Protease</keyword>
<dbReference type="GO" id="GO:0008270">
    <property type="term" value="F:zinc ion binding"/>
    <property type="evidence" value="ECO:0007669"/>
    <property type="project" value="InterPro"/>
</dbReference>
<proteinExistence type="inferred from homology"/>
<evidence type="ECO:0000256" key="5">
    <source>
        <dbReference type="ARBA" id="ARBA00022833"/>
    </source>
</evidence>
<keyword evidence="11" id="KW-1185">Reference proteome</keyword>
<name>A0A6N8GI42_9MICC</name>
<evidence type="ECO:0000256" key="4">
    <source>
        <dbReference type="ARBA" id="ARBA00022801"/>
    </source>
</evidence>
<dbReference type="SUPFAM" id="SSF53187">
    <property type="entry name" value="Zn-dependent exopeptidases"/>
    <property type="match status" value="1"/>
</dbReference>
<keyword evidence="6" id="KW-0482">Metalloprotease</keyword>
<organism evidence="10 11">
    <name type="scientific">Kocuria sediminis</name>
    <dbReference type="NCBI Taxonomy" id="1038857"/>
    <lineage>
        <taxon>Bacteria</taxon>
        <taxon>Bacillati</taxon>
        <taxon>Actinomycetota</taxon>
        <taxon>Actinomycetes</taxon>
        <taxon>Micrococcales</taxon>
        <taxon>Micrococcaceae</taxon>
        <taxon>Kocuria</taxon>
    </lineage>
</organism>
<keyword evidence="4" id="KW-0378">Hydrolase</keyword>
<sequence>MSYLNVDEIETALQSLAAEYPELTELIELPHRTHEGRRVRCLRIGTDPQHPGVLLLLGGVHAREWVPPDALVSLAADLLEAATRGTGLVYGDHQVPADRVQQVLEGTTLYVVACVNPDGRHHSQTVEPMWRKNRRPHPAGGICTGVDVNRNFDFLWEHTAKFHPDADVATSADSCDPRQVYRGPAAASEPETRNVVHLLDTYPGIRWHVDVHSFVPVILHNWGSDEHQSTDPEQNFRNSAFDALRGVPGDTAYREYLPTADLEAELALGARMSEAIRQVRGDEYPVVPAFGGLYPTSGASDDYAYSRHFSDPSRTRVLGFTIEYAHSFQPPWAEAEHVIREVSAGLLALAAAVADPADPEARSAEGQGAEDRGAEDRGAEDRAAAGREGPA</sequence>
<comment type="similarity">
    <text evidence="2 7">Belongs to the peptidase M14 family.</text>
</comment>
<dbReference type="Proteomes" id="UP000436989">
    <property type="component" value="Unassembled WGS sequence"/>
</dbReference>
<evidence type="ECO:0000256" key="3">
    <source>
        <dbReference type="ARBA" id="ARBA00022670"/>
    </source>
</evidence>
<keyword evidence="5" id="KW-0862">Zinc</keyword>
<evidence type="ECO:0000256" key="6">
    <source>
        <dbReference type="ARBA" id="ARBA00023049"/>
    </source>
</evidence>
<protein>
    <submittedName>
        <fullName evidence="10">Peptidase M14</fullName>
    </submittedName>
</protein>
<dbReference type="AlphaFoldDB" id="A0A6N8GI42"/>
<accession>A0A6N8GI42</accession>
<dbReference type="SMART" id="SM00631">
    <property type="entry name" value="Zn_pept"/>
    <property type="match status" value="1"/>
</dbReference>
<dbReference type="InterPro" id="IPR000834">
    <property type="entry name" value="Peptidase_M14"/>
</dbReference>
<dbReference type="GO" id="GO:0004181">
    <property type="term" value="F:metallocarboxypeptidase activity"/>
    <property type="evidence" value="ECO:0007669"/>
    <property type="project" value="InterPro"/>
</dbReference>
<feature type="region of interest" description="Disordered" evidence="8">
    <location>
        <begin position="355"/>
        <end position="391"/>
    </location>
</feature>
<evidence type="ECO:0000256" key="8">
    <source>
        <dbReference type="SAM" id="MobiDB-lite"/>
    </source>
</evidence>
<dbReference type="GO" id="GO:0005615">
    <property type="term" value="C:extracellular space"/>
    <property type="evidence" value="ECO:0007669"/>
    <property type="project" value="TreeGrafter"/>
</dbReference>
<dbReference type="Gene3D" id="3.40.630.10">
    <property type="entry name" value="Zn peptidases"/>
    <property type="match status" value="1"/>
</dbReference>
<dbReference type="RefSeq" id="WP_156267633.1">
    <property type="nucleotide sequence ID" value="NZ_WOGU01000003.1"/>
</dbReference>
<evidence type="ECO:0000256" key="7">
    <source>
        <dbReference type="PROSITE-ProRule" id="PRU01379"/>
    </source>
</evidence>
<dbReference type="PROSITE" id="PS52035">
    <property type="entry name" value="PEPTIDASE_M14"/>
    <property type="match status" value="1"/>
</dbReference>
<evidence type="ECO:0000256" key="2">
    <source>
        <dbReference type="ARBA" id="ARBA00005988"/>
    </source>
</evidence>
<evidence type="ECO:0000313" key="11">
    <source>
        <dbReference type="Proteomes" id="UP000436989"/>
    </source>
</evidence>
<comment type="caution">
    <text evidence="10">The sequence shown here is derived from an EMBL/GenBank/DDBJ whole genome shotgun (WGS) entry which is preliminary data.</text>
</comment>